<feature type="transmembrane region" description="Helical" evidence="1">
    <location>
        <begin position="148"/>
        <end position="164"/>
    </location>
</feature>
<keyword evidence="1" id="KW-1133">Transmembrane helix</keyword>
<feature type="transmembrane region" description="Helical" evidence="1">
    <location>
        <begin position="203"/>
        <end position="221"/>
    </location>
</feature>
<accession>A0AAU9D324</accession>
<keyword evidence="1" id="KW-0812">Transmembrane</keyword>
<reference evidence="2 3" key="1">
    <citation type="submission" date="2021-12" db="EMBL/GenBank/DDBJ databases">
        <title>Genome sequencing of bacteria with rrn-lacking chromosome and rrn-plasmid.</title>
        <authorList>
            <person name="Anda M."/>
            <person name="Iwasaki W."/>
        </authorList>
    </citation>
    <scope>NUCLEOTIDE SEQUENCE [LARGE SCALE GENOMIC DNA]</scope>
    <source>
        <strain evidence="2 3">DSM 100852</strain>
    </source>
</reference>
<evidence type="ECO:0000313" key="2">
    <source>
        <dbReference type="EMBL" id="BDD08779.1"/>
    </source>
</evidence>
<sequence length="236" mass="27339">MKNIDHRDEILPSDGGPVYFETNLENWVAEPWNTVTAFMFLLIAAFWVRKLVLDGKMKQVFLRFAVPMLAIGGLGGTLYHALRTDFWLMMMDWLPILLLILGCSAYFLRLVSGAWWKAFAYILAAFVFLAVVSWVIPNHQDALKTNLTYFIQFMIVLLPTVLVLKKTRFKYSVYVFVASGSFALALFFRIADPWGWIPMGTHFLWHVFGACACQMMFVYIYRLDKNKAVFRDMGRQ</sequence>
<keyword evidence="3" id="KW-1185">Reference proteome</keyword>
<dbReference type="RefSeq" id="WP_338394014.1">
    <property type="nucleotide sequence ID" value="NZ_AP025314.1"/>
</dbReference>
<organism evidence="2 3">
    <name type="scientific">Fulvitalea axinellae</name>
    <dbReference type="NCBI Taxonomy" id="1182444"/>
    <lineage>
        <taxon>Bacteria</taxon>
        <taxon>Pseudomonadati</taxon>
        <taxon>Bacteroidota</taxon>
        <taxon>Cytophagia</taxon>
        <taxon>Cytophagales</taxon>
        <taxon>Persicobacteraceae</taxon>
        <taxon>Fulvitalea</taxon>
    </lineage>
</organism>
<dbReference type="EMBL" id="AP025314">
    <property type="protein sequence ID" value="BDD08779.1"/>
    <property type="molecule type" value="Genomic_DNA"/>
</dbReference>
<dbReference type="AlphaFoldDB" id="A0AAU9D324"/>
<protein>
    <recommendedName>
        <fullName evidence="4">Ceramidase</fullName>
    </recommendedName>
</protein>
<gene>
    <name evidence="2" type="ORF">FUAX_12110</name>
</gene>
<keyword evidence="1" id="KW-0472">Membrane</keyword>
<feature type="transmembrane region" description="Helical" evidence="1">
    <location>
        <begin position="93"/>
        <end position="111"/>
    </location>
</feature>
<evidence type="ECO:0008006" key="4">
    <source>
        <dbReference type="Google" id="ProtNLM"/>
    </source>
</evidence>
<dbReference type="KEGG" id="fax:FUAX_12110"/>
<feature type="transmembrane region" description="Helical" evidence="1">
    <location>
        <begin position="31"/>
        <end position="48"/>
    </location>
</feature>
<evidence type="ECO:0000313" key="3">
    <source>
        <dbReference type="Proteomes" id="UP001348817"/>
    </source>
</evidence>
<feature type="transmembrane region" description="Helical" evidence="1">
    <location>
        <begin position="171"/>
        <end position="191"/>
    </location>
</feature>
<name>A0AAU9D324_9BACT</name>
<proteinExistence type="predicted"/>
<evidence type="ECO:0000256" key="1">
    <source>
        <dbReference type="SAM" id="Phobius"/>
    </source>
</evidence>
<feature type="transmembrane region" description="Helical" evidence="1">
    <location>
        <begin position="118"/>
        <end position="136"/>
    </location>
</feature>
<dbReference type="Proteomes" id="UP001348817">
    <property type="component" value="Chromosome"/>
</dbReference>
<feature type="transmembrane region" description="Helical" evidence="1">
    <location>
        <begin position="60"/>
        <end position="81"/>
    </location>
</feature>